<dbReference type="RefSeq" id="WP_223911683.1">
    <property type="nucleotide sequence ID" value="NZ_AP025017.1"/>
</dbReference>
<gene>
    <name evidence="1" type="ORF">MANAM107_09140</name>
</gene>
<dbReference type="Gene3D" id="3.30.530.20">
    <property type="match status" value="1"/>
</dbReference>
<evidence type="ECO:0000313" key="2">
    <source>
        <dbReference type="Proteomes" id="UP000824496"/>
    </source>
</evidence>
<keyword evidence="2" id="KW-1185">Reference proteome</keyword>
<accession>A0ABN6K7T8</accession>
<proteinExistence type="predicted"/>
<sequence length="87" mass="9240">MRIEHRVRLAHPLAEVAAWHSRPGALTRLTPSLLATLEGRDHGGIEAGRRVGVRLGLALAGAGRRRQAALAPGACALLGGRRGLRLR</sequence>
<organism evidence="1 2">
    <name type="scientific">Actinomyces capricornis</name>
    <dbReference type="NCBI Taxonomy" id="2755559"/>
    <lineage>
        <taxon>Bacteria</taxon>
        <taxon>Bacillati</taxon>
        <taxon>Actinomycetota</taxon>
        <taxon>Actinomycetes</taxon>
        <taxon>Actinomycetales</taxon>
        <taxon>Actinomycetaceae</taxon>
        <taxon>Actinomyces</taxon>
    </lineage>
</organism>
<dbReference type="Proteomes" id="UP000824496">
    <property type="component" value="Chromosome"/>
</dbReference>
<evidence type="ECO:0000313" key="1">
    <source>
        <dbReference type="EMBL" id="BDA64080.1"/>
    </source>
</evidence>
<name>A0ABN6K7T8_9ACTO</name>
<reference evidence="1 2" key="1">
    <citation type="submission" date="2021-08" db="EMBL/GenBank/DDBJ databases">
        <title>Whole genome sequence of novel Actinomyces species strain MAS-1.</title>
        <authorList>
            <person name="Saito M."/>
            <person name="Kuwahara N."/>
            <person name="Takizawa T."/>
            <person name="Gotouda H."/>
            <person name="Ochiai T."/>
        </authorList>
    </citation>
    <scope>NUCLEOTIDE SEQUENCE [LARGE SCALE GENOMIC DNA]</scope>
    <source>
        <strain evidence="1 2">MAS-1</strain>
    </source>
</reference>
<protein>
    <submittedName>
        <fullName evidence="1">Uncharacterized protein</fullName>
    </submittedName>
</protein>
<dbReference type="EMBL" id="AP025017">
    <property type="protein sequence ID" value="BDA64080.1"/>
    <property type="molecule type" value="Genomic_DNA"/>
</dbReference>
<dbReference type="InterPro" id="IPR023393">
    <property type="entry name" value="START-like_dom_sf"/>
</dbReference>